<feature type="domain" description="TonB-dependent receptor-like beta-barrel" evidence="11">
    <location>
        <begin position="581"/>
        <end position="1133"/>
    </location>
</feature>
<organism evidence="13 14">
    <name type="scientific">Parapedobacter indicus</name>
    <dbReference type="NCBI Taxonomy" id="1477437"/>
    <lineage>
        <taxon>Bacteria</taxon>
        <taxon>Pseudomonadati</taxon>
        <taxon>Bacteroidota</taxon>
        <taxon>Sphingobacteriia</taxon>
        <taxon>Sphingobacteriales</taxon>
        <taxon>Sphingobacteriaceae</taxon>
        <taxon>Parapedobacter</taxon>
    </lineage>
</organism>
<keyword evidence="10" id="KW-1133">Transmembrane helix</keyword>
<evidence type="ECO:0000256" key="3">
    <source>
        <dbReference type="ARBA" id="ARBA00022452"/>
    </source>
</evidence>
<dbReference type="InterPro" id="IPR000531">
    <property type="entry name" value="Beta-barrel_TonB"/>
</dbReference>
<keyword evidence="4 8" id="KW-0812">Transmembrane</keyword>
<dbReference type="Pfam" id="PF00593">
    <property type="entry name" value="TonB_dep_Rec_b-barrel"/>
    <property type="match status" value="1"/>
</dbReference>
<evidence type="ECO:0000256" key="5">
    <source>
        <dbReference type="ARBA" id="ARBA00023077"/>
    </source>
</evidence>
<dbReference type="SUPFAM" id="SSF49464">
    <property type="entry name" value="Carboxypeptidase regulatory domain-like"/>
    <property type="match status" value="1"/>
</dbReference>
<dbReference type="SUPFAM" id="SSF56935">
    <property type="entry name" value="Porins"/>
    <property type="match status" value="1"/>
</dbReference>
<keyword evidence="6 8" id="KW-0472">Membrane</keyword>
<dbReference type="Pfam" id="PF13715">
    <property type="entry name" value="CarbopepD_reg_2"/>
    <property type="match status" value="1"/>
</dbReference>
<dbReference type="PROSITE" id="PS52016">
    <property type="entry name" value="TONB_DEPENDENT_REC_3"/>
    <property type="match status" value="1"/>
</dbReference>
<dbReference type="STRING" id="1477437.SAMN05444682_102561"/>
<keyword evidence="7 8" id="KW-0998">Cell outer membrane</keyword>
<feature type="transmembrane region" description="Helical" evidence="10">
    <location>
        <begin position="52"/>
        <end position="72"/>
    </location>
</feature>
<evidence type="ECO:0000256" key="9">
    <source>
        <dbReference type="RuleBase" id="RU003357"/>
    </source>
</evidence>
<dbReference type="Proteomes" id="UP000198670">
    <property type="component" value="Unassembled WGS sequence"/>
</dbReference>
<dbReference type="Gene3D" id="2.40.170.20">
    <property type="entry name" value="TonB-dependent receptor, beta-barrel domain"/>
    <property type="match status" value="1"/>
</dbReference>
<protein>
    <submittedName>
        <fullName evidence="13">TonB-linked outer membrane protein, SusC/RagA family</fullName>
    </submittedName>
</protein>
<dbReference type="AlphaFoldDB" id="A0A1I3FYX5"/>
<comment type="similarity">
    <text evidence="8 9">Belongs to the TonB-dependent receptor family.</text>
</comment>
<sequence>MVLAAPSSRYVWTVVCQRIATWSLTNFTIQTSKYMSFLQLVMGDTCPIRYRFILIMKITVFITLALVLQATAETKAQKITLTARGMTLQEVMNTIQHQQGYSFFFLGDQIAQTRIDAEVKQADLVDAMAVILAKKNLDWYVEDRTIIITRSNRQQSRTNPTVSEPQTFAQNAVVGRVTDGEGRPLDGVTVRVKGTSVATTTDTNGQYTLTIPEGGTVISYSIVGFEAVEQTIDSRMRIDVSLQATVSDLNEVVVIGYGTMKRSDLTGSVTDISAEKLGDQPVTSIDQQLVGRIAGVQIQQGSGAPGVGTSIRIRGAGSLGAGNEPLYVIDGMPYSSSTNFDLNPLSFINPADIENISVLKDASSTAIYGSRGANGVILITTRNAGKETDEINISAYVGVNQIPQRGRPEMMNAQDFAIYQRDRIAAGVRQRLNREPVESDYPVIYQNVENIGEGTNWYDLILRDAVVQNYTVDLQKSMDRSRFYLGFGYYDQDGVVYNSGFKRFSTNFNYTYKFNDKIQIDASLRPSYVDQDRIASGGSRSEAMSIALWAPPNMDAYDEMGNLIPFIQMPANVYASNPWSFPNPLFMLEETSSRYNELRNLGNVAFQWDIIPGLRFRTALSTIYNTTNNNVFVPSTVGSPNAAPRDGSATAGRVRAGSFNWLVENTLNYQQAFGNHVVSGLLGYTTQKSRARSLNLNAGPFANDLIETINAAPGITSWGESINEWSMISYLGRVNYTYNDRYLFTATLRSDGSSRFGTNNRFALFPSAAVAWRVSEEDFLKDVSAIDQLKLRASYGRSGNNNIGNYSHLSSVNATQYVFNNKTVSAATISLSNPDLGWEESEQIDAGLDLNLLNNRISFTADLYRRRSVRMLLNDYIPTITGFSTQLVNKGTVENKGVELAIDAIPFQGAFTWNLGFNIAFNRNKIIATNENNDPILSGSVDGRASNYSEVGKPIGMFYGFILDGVYSQADIDNPEVPKYPGATAGWPKYRDLDGDGSVTEILDYTTLGSPHPAFTFGFSSTMTYRDVDFSIALNGRQGGYIMNGVRQTTDNLQGLFNIGKEWVNRWRGPDNPGDGMHAAGPQIVHRVNTLWLEDASYLRVTNLSLGYTLPTGLFSGTTTFKRFRVYVSAQNLLTLTDYKGANPEGQASNVDDTLSPGFDFNAYPIPRIITAGLNVKF</sequence>
<dbReference type="NCBIfam" id="TIGR04057">
    <property type="entry name" value="SusC_RagA_signa"/>
    <property type="match status" value="1"/>
</dbReference>
<evidence type="ECO:0000313" key="13">
    <source>
        <dbReference type="EMBL" id="SFI16367.1"/>
    </source>
</evidence>
<dbReference type="EMBL" id="FOQO01000002">
    <property type="protein sequence ID" value="SFI16367.1"/>
    <property type="molecule type" value="Genomic_DNA"/>
</dbReference>
<evidence type="ECO:0000313" key="14">
    <source>
        <dbReference type="Proteomes" id="UP000198670"/>
    </source>
</evidence>
<proteinExistence type="inferred from homology"/>
<evidence type="ECO:0000256" key="8">
    <source>
        <dbReference type="PROSITE-ProRule" id="PRU01360"/>
    </source>
</evidence>
<dbReference type="Gene3D" id="2.170.130.10">
    <property type="entry name" value="TonB-dependent receptor, plug domain"/>
    <property type="match status" value="1"/>
</dbReference>
<dbReference type="NCBIfam" id="TIGR04056">
    <property type="entry name" value="OMP_RagA_SusC"/>
    <property type="match status" value="1"/>
</dbReference>
<dbReference type="Pfam" id="PF07715">
    <property type="entry name" value="Plug"/>
    <property type="match status" value="1"/>
</dbReference>
<keyword evidence="14" id="KW-1185">Reference proteome</keyword>
<feature type="domain" description="TonB-dependent receptor plug" evidence="12">
    <location>
        <begin position="262"/>
        <end position="376"/>
    </location>
</feature>
<dbReference type="InterPro" id="IPR023996">
    <property type="entry name" value="TonB-dep_OMP_SusC/RagA"/>
</dbReference>
<reference evidence="13 14" key="1">
    <citation type="submission" date="2016-10" db="EMBL/GenBank/DDBJ databases">
        <authorList>
            <person name="de Groot N.N."/>
        </authorList>
    </citation>
    <scope>NUCLEOTIDE SEQUENCE [LARGE SCALE GENOMIC DNA]</scope>
    <source>
        <strain evidence="13 14">RK1</strain>
    </source>
</reference>
<dbReference type="InterPro" id="IPR039426">
    <property type="entry name" value="TonB-dep_rcpt-like"/>
</dbReference>
<evidence type="ECO:0000256" key="6">
    <source>
        <dbReference type="ARBA" id="ARBA00023136"/>
    </source>
</evidence>
<dbReference type="FunFam" id="2.170.130.10:FF:000008">
    <property type="entry name" value="SusC/RagA family TonB-linked outer membrane protein"/>
    <property type="match status" value="1"/>
</dbReference>
<evidence type="ECO:0000256" key="2">
    <source>
        <dbReference type="ARBA" id="ARBA00022448"/>
    </source>
</evidence>
<dbReference type="GO" id="GO:0009279">
    <property type="term" value="C:cell outer membrane"/>
    <property type="evidence" value="ECO:0007669"/>
    <property type="project" value="UniProtKB-SubCell"/>
</dbReference>
<evidence type="ECO:0000256" key="4">
    <source>
        <dbReference type="ARBA" id="ARBA00022692"/>
    </source>
</evidence>
<dbReference type="InterPro" id="IPR008969">
    <property type="entry name" value="CarboxyPept-like_regulatory"/>
</dbReference>
<gene>
    <name evidence="13" type="ORF">SAMN05444682_102561</name>
</gene>
<dbReference type="InterPro" id="IPR037066">
    <property type="entry name" value="Plug_dom_sf"/>
</dbReference>
<dbReference type="InterPro" id="IPR023997">
    <property type="entry name" value="TonB-dep_OMP_SusC/RagA_CS"/>
</dbReference>
<accession>A0A1I3FYX5</accession>
<dbReference type="InterPro" id="IPR036942">
    <property type="entry name" value="Beta-barrel_TonB_sf"/>
</dbReference>
<keyword evidence="3 8" id="KW-1134">Transmembrane beta strand</keyword>
<evidence type="ECO:0000256" key="7">
    <source>
        <dbReference type="ARBA" id="ARBA00023237"/>
    </source>
</evidence>
<evidence type="ECO:0000259" key="11">
    <source>
        <dbReference type="Pfam" id="PF00593"/>
    </source>
</evidence>
<name>A0A1I3FYX5_9SPHI</name>
<dbReference type="OrthoDB" id="9768177at2"/>
<dbReference type="InterPro" id="IPR012910">
    <property type="entry name" value="Plug_dom"/>
</dbReference>
<comment type="subcellular location">
    <subcellularLocation>
        <location evidence="1 8">Cell outer membrane</location>
        <topology evidence="1 8">Multi-pass membrane protein</topology>
    </subcellularLocation>
</comment>
<keyword evidence="2 8" id="KW-0813">Transport</keyword>
<keyword evidence="5 9" id="KW-0798">TonB box</keyword>
<evidence type="ECO:0000256" key="1">
    <source>
        <dbReference type="ARBA" id="ARBA00004571"/>
    </source>
</evidence>
<evidence type="ECO:0000256" key="10">
    <source>
        <dbReference type="SAM" id="Phobius"/>
    </source>
</evidence>
<evidence type="ECO:0000259" key="12">
    <source>
        <dbReference type="Pfam" id="PF07715"/>
    </source>
</evidence>
<dbReference type="Gene3D" id="2.60.40.1120">
    <property type="entry name" value="Carboxypeptidase-like, regulatory domain"/>
    <property type="match status" value="1"/>
</dbReference>